<accession>A0A921ZK71</accession>
<name>A0A921ZK71_MANSE</name>
<evidence type="ECO:0000256" key="1">
    <source>
        <dbReference type="SAM" id="MobiDB-lite"/>
    </source>
</evidence>
<keyword evidence="3" id="KW-1185">Reference proteome</keyword>
<feature type="region of interest" description="Disordered" evidence="1">
    <location>
        <begin position="57"/>
        <end position="123"/>
    </location>
</feature>
<organism evidence="2 3">
    <name type="scientific">Manduca sexta</name>
    <name type="common">Tobacco hawkmoth</name>
    <name type="synonym">Tobacco hornworm</name>
    <dbReference type="NCBI Taxonomy" id="7130"/>
    <lineage>
        <taxon>Eukaryota</taxon>
        <taxon>Metazoa</taxon>
        <taxon>Ecdysozoa</taxon>
        <taxon>Arthropoda</taxon>
        <taxon>Hexapoda</taxon>
        <taxon>Insecta</taxon>
        <taxon>Pterygota</taxon>
        <taxon>Neoptera</taxon>
        <taxon>Endopterygota</taxon>
        <taxon>Lepidoptera</taxon>
        <taxon>Glossata</taxon>
        <taxon>Ditrysia</taxon>
        <taxon>Bombycoidea</taxon>
        <taxon>Sphingidae</taxon>
        <taxon>Sphinginae</taxon>
        <taxon>Sphingini</taxon>
        <taxon>Manduca</taxon>
    </lineage>
</organism>
<dbReference type="Proteomes" id="UP000791440">
    <property type="component" value="Unassembled WGS sequence"/>
</dbReference>
<protein>
    <submittedName>
        <fullName evidence="2">Uncharacterized protein</fullName>
    </submittedName>
</protein>
<evidence type="ECO:0000313" key="2">
    <source>
        <dbReference type="EMBL" id="KAG6459240.1"/>
    </source>
</evidence>
<reference evidence="2" key="2">
    <citation type="submission" date="2020-12" db="EMBL/GenBank/DDBJ databases">
        <authorList>
            <person name="Kanost M."/>
        </authorList>
    </citation>
    <scope>NUCLEOTIDE SEQUENCE</scope>
</reference>
<feature type="compositionally biased region" description="Pro residues" evidence="1">
    <location>
        <begin position="69"/>
        <end position="85"/>
    </location>
</feature>
<dbReference type="EMBL" id="JH668614">
    <property type="protein sequence ID" value="KAG6459239.1"/>
    <property type="molecule type" value="Genomic_DNA"/>
</dbReference>
<gene>
    <name evidence="2" type="ORF">O3G_MSEX011279</name>
</gene>
<dbReference type="EMBL" id="JH668614">
    <property type="protein sequence ID" value="KAG6459240.1"/>
    <property type="molecule type" value="Genomic_DNA"/>
</dbReference>
<sequence length="123" mass="12951">MTPPGTPERAALSPVSNVSLHDFWPSVSSVSDNDEVELFSDYNDTLFDMLLNTLSLEGGGLEGEDARPATPPVQPWIPPTVPPTPTHSTHNHSNHSSSPVPGPSGLNGHSSHSAPSSSPPHMD</sequence>
<proteinExistence type="predicted"/>
<reference evidence="2" key="1">
    <citation type="journal article" date="2016" name="Insect Biochem. Mol. Biol.">
        <title>Multifaceted biological insights from a draft genome sequence of the tobacco hornworm moth, Manduca sexta.</title>
        <authorList>
            <person name="Kanost M.R."/>
            <person name="Arrese E.L."/>
            <person name="Cao X."/>
            <person name="Chen Y.R."/>
            <person name="Chellapilla S."/>
            <person name="Goldsmith M.R."/>
            <person name="Grosse-Wilde E."/>
            <person name="Heckel D.G."/>
            <person name="Herndon N."/>
            <person name="Jiang H."/>
            <person name="Papanicolaou A."/>
            <person name="Qu J."/>
            <person name="Soulages J.L."/>
            <person name="Vogel H."/>
            <person name="Walters J."/>
            <person name="Waterhouse R.M."/>
            <person name="Ahn S.J."/>
            <person name="Almeida F.C."/>
            <person name="An C."/>
            <person name="Aqrawi P."/>
            <person name="Bretschneider A."/>
            <person name="Bryant W.B."/>
            <person name="Bucks S."/>
            <person name="Chao H."/>
            <person name="Chevignon G."/>
            <person name="Christen J.M."/>
            <person name="Clarke D.F."/>
            <person name="Dittmer N.T."/>
            <person name="Ferguson L.C.F."/>
            <person name="Garavelou S."/>
            <person name="Gordon K.H.J."/>
            <person name="Gunaratna R.T."/>
            <person name="Han Y."/>
            <person name="Hauser F."/>
            <person name="He Y."/>
            <person name="Heidel-Fischer H."/>
            <person name="Hirsh A."/>
            <person name="Hu Y."/>
            <person name="Jiang H."/>
            <person name="Kalra D."/>
            <person name="Klinner C."/>
            <person name="Konig C."/>
            <person name="Kovar C."/>
            <person name="Kroll A.R."/>
            <person name="Kuwar S.S."/>
            <person name="Lee S.L."/>
            <person name="Lehman R."/>
            <person name="Li K."/>
            <person name="Li Z."/>
            <person name="Liang H."/>
            <person name="Lovelace S."/>
            <person name="Lu Z."/>
            <person name="Mansfield J.H."/>
            <person name="McCulloch K.J."/>
            <person name="Mathew T."/>
            <person name="Morton B."/>
            <person name="Muzny D.M."/>
            <person name="Neunemann D."/>
            <person name="Ongeri F."/>
            <person name="Pauchet Y."/>
            <person name="Pu L.L."/>
            <person name="Pyrousis I."/>
            <person name="Rao X.J."/>
            <person name="Redding A."/>
            <person name="Roesel C."/>
            <person name="Sanchez-Gracia A."/>
            <person name="Schaack S."/>
            <person name="Shukla A."/>
            <person name="Tetreau G."/>
            <person name="Wang Y."/>
            <person name="Xiong G.H."/>
            <person name="Traut W."/>
            <person name="Walsh T.K."/>
            <person name="Worley K.C."/>
            <person name="Wu D."/>
            <person name="Wu W."/>
            <person name="Wu Y.Q."/>
            <person name="Zhang X."/>
            <person name="Zou Z."/>
            <person name="Zucker H."/>
            <person name="Briscoe A.D."/>
            <person name="Burmester T."/>
            <person name="Clem R.J."/>
            <person name="Feyereisen R."/>
            <person name="Grimmelikhuijzen C.J.P."/>
            <person name="Hamodrakas S.J."/>
            <person name="Hansson B.S."/>
            <person name="Huguet E."/>
            <person name="Jermiin L.S."/>
            <person name="Lan Q."/>
            <person name="Lehman H.K."/>
            <person name="Lorenzen M."/>
            <person name="Merzendorfer H."/>
            <person name="Michalopoulos I."/>
            <person name="Morton D.B."/>
            <person name="Muthukrishnan S."/>
            <person name="Oakeshott J.G."/>
            <person name="Palmer W."/>
            <person name="Park Y."/>
            <person name="Passarelli A.L."/>
            <person name="Rozas J."/>
            <person name="Schwartz L.M."/>
            <person name="Smith W."/>
            <person name="Southgate A."/>
            <person name="Vilcinskas A."/>
            <person name="Vogt R."/>
            <person name="Wang P."/>
            <person name="Werren J."/>
            <person name="Yu X.Q."/>
            <person name="Zhou J.J."/>
            <person name="Brown S.J."/>
            <person name="Scherer S.E."/>
            <person name="Richards S."/>
            <person name="Blissard G.W."/>
        </authorList>
    </citation>
    <scope>NUCLEOTIDE SEQUENCE</scope>
</reference>
<evidence type="ECO:0000313" key="3">
    <source>
        <dbReference type="Proteomes" id="UP000791440"/>
    </source>
</evidence>
<dbReference type="AlphaFoldDB" id="A0A921ZK71"/>
<feature type="compositionally biased region" description="Low complexity" evidence="1">
    <location>
        <begin position="109"/>
        <end position="123"/>
    </location>
</feature>
<comment type="caution">
    <text evidence="2">The sequence shown here is derived from an EMBL/GenBank/DDBJ whole genome shotgun (WGS) entry which is preliminary data.</text>
</comment>